<sequence>MYDASGLGEAAGVLWVACTDEGRVVGLDVDTLATVSTFDGLDAADAVVVDGDTLFVVGQVGPTVWRIDARAREVVSTVSLDEIGATRENVAAVIVGRHLVVTHPESLSIYDLPIAALR</sequence>
<dbReference type="InterPro" id="IPR015943">
    <property type="entry name" value="WD40/YVTN_repeat-like_dom_sf"/>
</dbReference>
<dbReference type="AlphaFoldDB" id="A0A2P2BWC4"/>
<proteinExistence type="predicted"/>
<dbReference type="EMBL" id="CZKA01000004">
    <property type="protein sequence ID" value="CUR54045.1"/>
    <property type="molecule type" value="Genomic_DNA"/>
</dbReference>
<accession>A0A2P2BWC4</accession>
<protein>
    <submittedName>
        <fullName evidence="1">Uncharacterized protein</fullName>
    </submittedName>
</protein>
<dbReference type="SUPFAM" id="SSF75011">
    <property type="entry name" value="3-carboxy-cis,cis-mucoante lactonizing enzyme"/>
    <property type="match status" value="1"/>
</dbReference>
<dbReference type="Gene3D" id="2.130.10.10">
    <property type="entry name" value="YVTN repeat-like/Quinoprotein amine dehydrogenase"/>
    <property type="match status" value="1"/>
</dbReference>
<organism evidence="1">
    <name type="scientific">metagenome</name>
    <dbReference type="NCBI Taxonomy" id="256318"/>
    <lineage>
        <taxon>unclassified sequences</taxon>
        <taxon>metagenomes</taxon>
    </lineage>
</organism>
<name>A0A2P2BWC4_9ZZZZ</name>
<evidence type="ECO:0000313" key="1">
    <source>
        <dbReference type="EMBL" id="CUR54045.1"/>
    </source>
</evidence>
<gene>
    <name evidence="1" type="ORF">NOCA2120078</name>
</gene>
<reference evidence="1" key="1">
    <citation type="submission" date="2015-08" db="EMBL/GenBank/DDBJ databases">
        <authorList>
            <person name="Babu N.S."/>
            <person name="Beckwith C.J."/>
            <person name="Beseler K.G."/>
            <person name="Brison A."/>
            <person name="Carone J.V."/>
            <person name="Caskin T.P."/>
            <person name="Diamond M."/>
            <person name="Durham M.E."/>
            <person name="Foxe J.M."/>
            <person name="Go M."/>
            <person name="Henderson B.A."/>
            <person name="Jones I.B."/>
            <person name="McGettigan J.A."/>
            <person name="Micheletti S.J."/>
            <person name="Nasrallah M.E."/>
            <person name="Ortiz D."/>
            <person name="Piller C.R."/>
            <person name="Privatt S.R."/>
            <person name="Schneider S.L."/>
            <person name="Sharp S."/>
            <person name="Smith T.C."/>
            <person name="Stanton J.D."/>
            <person name="Ullery H.E."/>
            <person name="Wilson R.J."/>
            <person name="Serrano M.G."/>
            <person name="Buck G."/>
            <person name="Lee V."/>
            <person name="Wang Y."/>
            <person name="Carvalho R."/>
            <person name="Voegtly L."/>
            <person name="Shi R."/>
            <person name="Duckworth R."/>
            <person name="Johnson A."/>
            <person name="Loviza R."/>
            <person name="Walstead R."/>
            <person name="Shah Z."/>
            <person name="Kiflezghi M."/>
            <person name="Wade K."/>
            <person name="Ball S.L."/>
            <person name="Bradley K.W."/>
            <person name="Asai D.J."/>
            <person name="Bowman C.A."/>
            <person name="Russell D.A."/>
            <person name="Pope W.H."/>
            <person name="Jacobs-Sera D."/>
            <person name="Hendrix R.W."/>
            <person name="Hatfull G.F."/>
        </authorList>
    </citation>
    <scope>NUCLEOTIDE SEQUENCE</scope>
</reference>